<reference evidence="2" key="1">
    <citation type="submission" date="2017-09" db="EMBL/GenBank/DDBJ databases">
        <authorList>
            <person name="Varghese N."/>
            <person name="Submissions S."/>
        </authorList>
    </citation>
    <scope>NUCLEOTIDE SEQUENCE [LARGE SCALE GENOMIC DNA]</scope>
    <source>
        <strain evidence="2">DSM 29961</strain>
    </source>
</reference>
<dbReference type="AlphaFoldDB" id="A0A286FFQ0"/>
<keyword evidence="2" id="KW-1185">Reference proteome</keyword>
<dbReference type="Proteomes" id="UP000219452">
    <property type="component" value="Unassembled WGS sequence"/>
</dbReference>
<sequence length="55" mass="6354">MTMTFSVSTSQNRAYLFILRDFMRQIRTVNNYVLLSMYTPSSDTKTSCLVSAYIS</sequence>
<evidence type="ECO:0000313" key="2">
    <source>
        <dbReference type="Proteomes" id="UP000219452"/>
    </source>
</evidence>
<proteinExistence type="predicted"/>
<evidence type="ECO:0000313" key="1">
    <source>
        <dbReference type="EMBL" id="SOD82048.1"/>
    </source>
</evidence>
<protein>
    <submittedName>
        <fullName evidence="1">Uncharacterized protein</fullName>
    </submittedName>
</protein>
<accession>A0A286FFQ0</accession>
<gene>
    <name evidence="1" type="ORF">SAMN06269250_2003</name>
</gene>
<dbReference type="EMBL" id="OCNH01000001">
    <property type="protein sequence ID" value="SOD82048.1"/>
    <property type="molecule type" value="Genomic_DNA"/>
</dbReference>
<organism evidence="1 2">
    <name type="scientific">Spirosoma fluviale</name>
    <dbReference type="NCBI Taxonomy" id="1597977"/>
    <lineage>
        <taxon>Bacteria</taxon>
        <taxon>Pseudomonadati</taxon>
        <taxon>Bacteroidota</taxon>
        <taxon>Cytophagia</taxon>
        <taxon>Cytophagales</taxon>
        <taxon>Cytophagaceae</taxon>
        <taxon>Spirosoma</taxon>
    </lineage>
</organism>
<name>A0A286FFQ0_9BACT</name>